<evidence type="ECO:0000313" key="2">
    <source>
        <dbReference type="Proteomes" id="UP001519460"/>
    </source>
</evidence>
<dbReference type="AlphaFoldDB" id="A0ABD0LCL6"/>
<accession>A0ABD0LCL6</accession>
<dbReference type="Proteomes" id="UP001519460">
    <property type="component" value="Unassembled WGS sequence"/>
</dbReference>
<proteinExistence type="predicted"/>
<reference evidence="1 2" key="1">
    <citation type="journal article" date="2023" name="Sci. Data">
        <title>Genome assembly of the Korean intertidal mud-creeper Batillaria attramentaria.</title>
        <authorList>
            <person name="Patra A.K."/>
            <person name="Ho P.T."/>
            <person name="Jun S."/>
            <person name="Lee S.J."/>
            <person name="Kim Y."/>
            <person name="Won Y.J."/>
        </authorList>
    </citation>
    <scope>NUCLEOTIDE SEQUENCE [LARGE SCALE GENOMIC DNA]</scope>
    <source>
        <strain evidence="1">Wonlab-2016</strain>
    </source>
</reference>
<evidence type="ECO:0000313" key="1">
    <source>
        <dbReference type="EMBL" id="KAK7497135.1"/>
    </source>
</evidence>
<comment type="caution">
    <text evidence="1">The sequence shown here is derived from an EMBL/GenBank/DDBJ whole genome shotgun (WGS) entry which is preliminary data.</text>
</comment>
<organism evidence="1 2">
    <name type="scientific">Batillaria attramentaria</name>
    <dbReference type="NCBI Taxonomy" id="370345"/>
    <lineage>
        <taxon>Eukaryota</taxon>
        <taxon>Metazoa</taxon>
        <taxon>Spiralia</taxon>
        <taxon>Lophotrochozoa</taxon>
        <taxon>Mollusca</taxon>
        <taxon>Gastropoda</taxon>
        <taxon>Caenogastropoda</taxon>
        <taxon>Sorbeoconcha</taxon>
        <taxon>Cerithioidea</taxon>
        <taxon>Batillariidae</taxon>
        <taxon>Batillaria</taxon>
    </lineage>
</organism>
<gene>
    <name evidence="1" type="ORF">BaRGS_00011665</name>
</gene>
<protein>
    <submittedName>
        <fullName evidence="1">Uncharacterized protein</fullName>
    </submittedName>
</protein>
<sequence>MKLPSAFCKSSFVCAGQQRHTPDREVLKWGEVTISGYVTLTGESGFLDGLKGEGIPYSIIPRDDDLSYVKALACPDEEKVQIADVESHPWTETYRCCCHRTQDIGATYPRYVDPWCDVISRCNSQLVVVGDMHRTRRIEEYFHAAVTIT</sequence>
<keyword evidence="2" id="KW-1185">Reference proteome</keyword>
<name>A0ABD0LCL6_9CAEN</name>
<dbReference type="EMBL" id="JACVVK020000061">
    <property type="protein sequence ID" value="KAK7497135.1"/>
    <property type="molecule type" value="Genomic_DNA"/>
</dbReference>